<dbReference type="CDD" id="cd09606">
    <property type="entry name" value="M3B_PepF"/>
    <property type="match status" value="1"/>
</dbReference>
<dbReference type="GO" id="GO:0046872">
    <property type="term" value="F:metal ion binding"/>
    <property type="evidence" value="ECO:0007669"/>
    <property type="project" value="UniProtKB-UniRule"/>
</dbReference>
<dbReference type="SUPFAM" id="SSF55486">
    <property type="entry name" value="Metalloproteases ('zincins'), catalytic domain"/>
    <property type="match status" value="1"/>
</dbReference>
<gene>
    <name evidence="8" type="ORF">bsdtw1_03883</name>
</gene>
<keyword evidence="5 6" id="KW-0482">Metalloprotease</keyword>
<evidence type="ECO:0000256" key="2">
    <source>
        <dbReference type="ARBA" id="ARBA00022723"/>
    </source>
</evidence>
<evidence type="ECO:0000256" key="5">
    <source>
        <dbReference type="ARBA" id="ARBA00023049"/>
    </source>
</evidence>
<comment type="similarity">
    <text evidence="6">Belongs to the peptidase M3 family.</text>
</comment>
<evidence type="ECO:0000259" key="7">
    <source>
        <dbReference type="Pfam" id="PF01432"/>
    </source>
</evidence>
<reference evidence="8 9" key="1">
    <citation type="submission" date="2020-07" db="EMBL/GenBank/DDBJ databases">
        <title>A new beta-1,3-glucan-decomposing anaerobic bacterium isolated from anoxic soil subjected to biological soil disinfestation.</title>
        <authorList>
            <person name="Ueki A."/>
            <person name="Tonouchi A."/>
        </authorList>
    </citation>
    <scope>NUCLEOTIDE SEQUENCE [LARGE SCALE GENOMIC DNA]</scope>
    <source>
        <strain evidence="8 9">TW1</strain>
    </source>
</reference>
<keyword evidence="4 6" id="KW-0862">Zinc</keyword>
<keyword evidence="2 6" id="KW-0479">Metal-binding</keyword>
<dbReference type="RefSeq" id="WP_183279079.1">
    <property type="nucleotide sequence ID" value="NZ_BLZR01000001.1"/>
</dbReference>
<proteinExistence type="inferred from homology"/>
<dbReference type="GO" id="GO:0004222">
    <property type="term" value="F:metalloendopeptidase activity"/>
    <property type="evidence" value="ECO:0007669"/>
    <property type="project" value="InterPro"/>
</dbReference>
<evidence type="ECO:0000256" key="1">
    <source>
        <dbReference type="ARBA" id="ARBA00022670"/>
    </source>
</evidence>
<feature type="domain" description="Peptidase M3A/M3B catalytic" evidence="7">
    <location>
        <begin position="166"/>
        <end position="545"/>
    </location>
</feature>
<dbReference type="Proteomes" id="UP000580568">
    <property type="component" value="Unassembled WGS sequence"/>
</dbReference>
<keyword evidence="3 6" id="KW-0378">Hydrolase</keyword>
<dbReference type="InterPro" id="IPR011976">
    <property type="entry name" value="Pept_M3B_oligopep-rel"/>
</dbReference>
<dbReference type="GO" id="GO:0006508">
    <property type="term" value="P:proteolysis"/>
    <property type="evidence" value="ECO:0007669"/>
    <property type="project" value="UniProtKB-KW"/>
</dbReference>
<keyword evidence="9" id="KW-1185">Reference proteome</keyword>
<protein>
    <recommendedName>
        <fullName evidence="7">Peptidase M3A/M3B catalytic domain-containing protein</fullName>
    </recommendedName>
</protein>
<dbReference type="EMBL" id="BLZR01000001">
    <property type="protein sequence ID" value="GFP77714.1"/>
    <property type="molecule type" value="Genomic_DNA"/>
</dbReference>
<comment type="caution">
    <text evidence="8">The sequence shown here is derived from an EMBL/GenBank/DDBJ whole genome shotgun (WGS) entry which is preliminary data.</text>
</comment>
<sequence length="564" mass="66616">MKFKEFKYERPNYEEVKELFNSHIATLRDSSSSEEQYDCIKNINELRNHIQTMSTLTNIRHTIDTQDQYYDDEQNYWDEYSPLYEELNSIFYKELVNSKFRHRLEEKLGKQFFTLAEFALKAFSTEVIEDLQLENKLASEYTKLIASAKIQFKGEEKNLSGLVPFIQSKDREVRKEASQAKYDYFIHHEAEIDRIYDDLVKVRTKIARKLGFKNFVELGYVRMMRSDYNPQMVSNFRKQVQDYIVPAASKLYERQTKRLGLDELSYYDEKFEFLSGNAIPKGDPEWIVANGVKMYSELSSETKEFFDFMVDGELLDLVTKKGKAGGGYCTYIPDYKSPFIFSNFNGTSGDVDVLTHEAGHAFQVYSSRWIEIPECNFPTYESCEIHSMSMEFFTWPWMNLFFKEDTDKYKFIHLGSAIKFIPYGVTVDEFQHFVYENPDITPAERKTAWREIEKKYLPHKNYDGCDFLERGGWWFQQSHIFTSPFYYIDYTLAQICALQFWKRANENREEAWKDYVELCRVGGTKSFLELVSYANLKSPFEDGCVSSIITSIEQWLDSVDDKKL</sequence>
<dbReference type="NCBIfam" id="TIGR02289">
    <property type="entry name" value="M3_not_pepF"/>
    <property type="match status" value="1"/>
</dbReference>
<evidence type="ECO:0000256" key="6">
    <source>
        <dbReference type="RuleBase" id="RU003435"/>
    </source>
</evidence>
<evidence type="ECO:0000313" key="8">
    <source>
        <dbReference type="EMBL" id="GFP77714.1"/>
    </source>
</evidence>
<accession>A0A6V8SKF8</accession>
<dbReference type="Gene3D" id="1.10.1370.30">
    <property type="match status" value="1"/>
</dbReference>
<evidence type="ECO:0000256" key="4">
    <source>
        <dbReference type="ARBA" id="ARBA00022833"/>
    </source>
</evidence>
<dbReference type="InterPro" id="IPR001567">
    <property type="entry name" value="Pept_M3A_M3B_dom"/>
</dbReference>
<dbReference type="Pfam" id="PF01432">
    <property type="entry name" value="Peptidase_M3"/>
    <property type="match status" value="1"/>
</dbReference>
<evidence type="ECO:0000256" key="3">
    <source>
        <dbReference type="ARBA" id="ARBA00022801"/>
    </source>
</evidence>
<name>A0A6V8SKF8_9CLOT</name>
<organism evidence="8 9">
    <name type="scientific">Clostridium fungisolvens</name>
    <dbReference type="NCBI Taxonomy" id="1604897"/>
    <lineage>
        <taxon>Bacteria</taxon>
        <taxon>Bacillati</taxon>
        <taxon>Bacillota</taxon>
        <taxon>Clostridia</taxon>
        <taxon>Eubacteriales</taxon>
        <taxon>Clostridiaceae</taxon>
        <taxon>Clostridium</taxon>
    </lineage>
</organism>
<comment type="cofactor">
    <cofactor evidence="6">
        <name>Zn(2+)</name>
        <dbReference type="ChEBI" id="CHEBI:29105"/>
    </cofactor>
    <text evidence="6">Binds 1 zinc ion.</text>
</comment>
<keyword evidence="1 6" id="KW-0645">Protease</keyword>
<evidence type="ECO:0000313" key="9">
    <source>
        <dbReference type="Proteomes" id="UP000580568"/>
    </source>
</evidence>
<dbReference type="AlphaFoldDB" id="A0A6V8SKF8"/>